<keyword evidence="2" id="KW-1185">Reference proteome</keyword>
<proteinExistence type="predicted"/>
<organism evidence="1 2">
    <name type="scientific">Mucor flavus</name>
    <dbReference type="NCBI Taxonomy" id="439312"/>
    <lineage>
        <taxon>Eukaryota</taxon>
        <taxon>Fungi</taxon>
        <taxon>Fungi incertae sedis</taxon>
        <taxon>Mucoromycota</taxon>
        <taxon>Mucoromycotina</taxon>
        <taxon>Mucoromycetes</taxon>
        <taxon>Mucorales</taxon>
        <taxon>Mucorineae</taxon>
        <taxon>Mucoraceae</taxon>
        <taxon>Mucor</taxon>
    </lineage>
</organism>
<sequence length="91" mass="10459">MILSPTLLKNRRIFSGCKYQTFREGTSTWINQDMFNHPKTQNDAELSEEEQEINEALIVPTDLSTSSHTIRVTRPAPPRNFVLPRALTTEK</sequence>
<accession>A0ABP9YWH7</accession>
<protein>
    <submittedName>
        <fullName evidence="1">Uncharacterized protein</fullName>
    </submittedName>
</protein>
<comment type="caution">
    <text evidence="1">The sequence shown here is derived from an EMBL/GenBank/DDBJ whole genome shotgun (WGS) entry which is preliminary data.</text>
</comment>
<evidence type="ECO:0000313" key="2">
    <source>
        <dbReference type="Proteomes" id="UP001473302"/>
    </source>
</evidence>
<gene>
    <name evidence="1" type="ORF">MFLAVUS_004618</name>
</gene>
<evidence type="ECO:0000313" key="1">
    <source>
        <dbReference type="EMBL" id="GAA5811187.1"/>
    </source>
</evidence>
<reference evidence="1 2" key="1">
    <citation type="submission" date="2024-04" db="EMBL/GenBank/DDBJ databases">
        <title>genome sequences of Mucor flavus KT1a and Helicostylum pulchrum KT1b strains isolated from the surface of a dry-aged beef.</title>
        <authorList>
            <person name="Toyotome T."/>
            <person name="Hosono M."/>
            <person name="Torimaru M."/>
            <person name="Fukuda K."/>
            <person name="Mikami N."/>
        </authorList>
    </citation>
    <scope>NUCLEOTIDE SEQUENCE [LARGE SCALE GENOMIC DNA]</scope>
    <source>
        <strain evidence="1 2">KT1a</strain>
    </source>
</reference>
<name>A0ABP9YWH7_9FUNG</name>
<dbReference type="Proteomes" id="UP001473302">
    <property type="component" value="Unassembled WGS sequence"/>
</dbReference>
<dbReference type="EMBL" id="BAABUK010000009">
    <property type="protein sequence ID" value="GAA5811187.1"/>
    <property type="molecule type" value="Genomic_DNA"/>
</dbReference>